<dbReference type="AlphaFoldDB" id="A0AA41ES11"/>
<dbReference type="InterPro" id="IPR002053">
    <property type="entry name" value="Glyco_hydro_25"/>
</dbReference>
<comment type="caution">
    <text evidence="2">The sequence shown here is derived from an EMBL/GenBank/DDBJ whole genome shotgun (WGS) entry which is preliminary data.</text>
</comment>
<dbReference type="EMBL" id="JAERKF010000028">
    <property type="protein sequence ID" value="MBS1011808.1"/>
    <property type="molecule type" value="Genomic_DNA"/>
</dbReference>
<proteinExistence type="inferred from homology"/>
<comment type="similarity">
    <text evidence="1">Belongs to the glycosyl hydrolase 25 family.</text>
</comment>
<evidence type="ECO:0000313" key="3">
    <source>
        <dbReference type="Proteomes" id="UP000676478"/>
    </source>
</evidence>
<sequence>MTKFKIPPIFPLIISFFITISIFSMDKAYASSLTIPDISEWQGKLSISQVRKLKKQVPFIINRRQYGIYRQDKFASSNTNLYQKFHIPFGEYDFSTFHSCQEAKSEARDFYYRSNKHTKFYVLDYEQNNMKYGNTNTAVSDWYKEMRKLTSKKLIFYSYQGFAIKYANHARKRFDGQWIANYTKKPTIKSDLWQYTDKKYIPALKQSVDASKITNSNKNVTWWIGNTTF</sequence>
<dbReference type="PROSITE" id="PS51904">
    <property type="entry name" value="GLYCOSYL_HYDROL_F25_2"/>
    <property type="match status" value="1"/>
</dbReference>
<name>A0AA41ES11_LEVBR</name>
<accession>A0AA41ES11</accession>
<organism evidence="2 3">
    <name type="scientific">Levilactobacillus brevis</name>
    <name type="common">Lactobacillus brevis</name>
    <dbReference type="NCBI Taxonomy" id="1580"/>
    <lineage>
        <taxon>Bacteria</taxon>
        <taxon>Bacillati</taxon>
        <taxon>Bacillota</taxon>
        <taxon>Bacilli</taxon>
        <taxon>Lactobacillales</taxon>
        <taxon>Lactobacillaceae</taxon>
        <taxon>Levilactobacillus</taxon>
    </lineage>
</organism>
<evidence type="ECO:0000256" key="1">
    <source>
        <dbReference type="ARBA" id="ARBA00010646"/>
    </source>
</evidence>
<dbReference type="GO" id="GO:0009253">
    <property type="term" value="P:peptidoglycan catabolic process"/>
    <property type="evidence" value="ECO:0007669"/>
    <property type="project" value="InterPro"/>
</dbReference>
<dbReference type="SUPFAM" id="SSF51445">
    <property type="entry name" value="(Trans)glycosidases"/>
    <property type="match status" value="1"/>
</dbReference>
<dbReference type="Pfam" id="PF01183">
    <property type="entry name" value="Glyco_hydro_25"/>
    <property type="match status" value="1"/>
</dbReference>
<gene>
    <name evidence="2" type="ORF">JK167_13435</name>
</gene>
<dbReference type="GO" id="GO:0003796">
    <property type="term" value="F:lysozyme activity"/>
    <property type="evidence" value="ECO:0007669"/>
    <property type="project" value="InterPro"/>
</dbReference>
<dbReference type="GO" id="GO:0016052">
    <property type="term" value="P:carbohydrate catabolic process"/>
    <property type="evidence" value="ECO:0007669"/>
    <property type="project" value="TreeGrafter"/>
</dbReference>
<dbReference type="PANTHER" id="PTHR34135:SF1">
    <property type="entry name" value="GLYCOSYL HYDROLASE FAMILY 25"/>
    <property type="match status" value="1"/>
</dbReference>
<dbReference type="PANTHER" id="PTHR34135">
    <property type="entry name" value="LYSOZYME"/>
    <property type="match status" value="1"/>
</dbReference>
<dbReference type="GO" id="GO:0016998">
    <property type="term" value="P:cell wall macromolecule catabolic process"/>
    <property type="evidence" value="ECO:0007669"/>
    <property type="project" value="InterPro"/>
</dbReference>
<dbReference type="InterPro" id="IPR017853">
    <property type="entry name" value="GH"/>
</dbReference>
<reference evidence="2" key="1">
    <citation type="submission" date="2020-12" db="EMBL/GenBank/DDBJ databases">
        <authorList>
            <person name="Mcmullen J.G."/>
        </authorList>
    </citation>
    <scope>NUCLEOTIDE SEQUENCE</scope>
    <source>
        <strain evidence="2">Dm-2019-70</strain>
    </source>
</reference>
<reference evidence="2" key="2">
    <citation type="submission" date="2022-09" db="EMBL/GenBank/DDBJ databases">
        <title>Genome-inferred correspondence between phylogeny and metabolic traits in the wild Drosophila gut microbiome.</title>
        <authorList>
            <person name="Bueno E."/>
            <person name="Blow F."/>
            <person name="Douglas A.E."/>
        </authorList>
    </citation>
    <scope>NUCLEOTIDE SEQUENCE</scope>
    <source>
        <strain evidence="2">Dm-2019-70</strain>
    </source>
</reference>
<dbReference type="Gene3D" id="3.20.20.80">
    <property type="entry name" value="Glycosidases"/>
    <property type="match status" value="1"/>
</dbReference>
<dbReference type="Proteomes" id="UP000676478">
    <property type="component" value="Unassembled WGS sequence"/>
</dbReference>
<evidence type="ECO:0000313" key="2">
    <source>
        <dbReference type="EMBL" id="MBS1011808.1"/>
    </source>
</evidence>
<protein>
    <submittedName>
        <fullName evidence="2">Lysin</fullName>
    </submittedName>
</protein>